<dbReference type="AlphaFoldDB" id="A0A067NNM9"/>
<evidence type="ECO:0000256" key="5">
    <source>
        <dbReference type="ARBA" id="ARBA00023002"/>
    </source>
</evidence>
<sequence length="415" mass="44075">MDQSSATILIIGAGFAGVWAALGAAAKLDKSPRNSRDVQVILVAPEPTLYIRPQFYQADVSNAKADLTDLFKAVGVQFIAGSVQRIAKDENAVEYTSPNNSTHTLHYDRLVLATGSKVHRLPIPGLAEFAHSNDQYDEVKVLDKHLQGLASLPDSATRNTVVVCGGGFTGIETAAEMPQRLRDILGQDASIRVVVVERAADIGPELGPGPRPVIIEALSTLGVEIVTNETVSGVDAEGVTTASGLRIPSKTVIWTGGIRASVLTEQIPGEKDALGRIIVDESLRVPGLRNVFATGDTAYAATDDEGHIALLSCQHALMLGRYAGYNAAADLLGEPTKTYRQPVYVTCLDLGPWGAVLTTGWDRAVSGLTAAEAKVKKILINTKLIYPPPASDRVFALGEARPEIAYEAQVFATEG</sequence>
<evidence type="ECO:0000313" key="8">
    <source>
        <dbReference type="EMBL" id="KDQ29683.1"/>
    </source>
</evidence>
<reference evidence="9" key="1">
    <citation type="journal article" date="2014" name="Proc. Natl. Acad. Sci. U.S.A.">
        <title>Extensive sampling of basidiomycete genomes demonstrates inadequacy of the white-rot/brown-rot paradigm for wood decay fungi.</title>
        <authorList>
            <person name="Riley R."/>
            <person name="Salamov A.A."/>
            <person name="Brown D.W."/>
            <person name="Nagy L.G."/>
            <person name="Floudas D."/>
            <person name="Held B.W."/>
            <person name="Levasseur A."/>
            <person name="Lombard V."/>
            <person name="Morin E."/>
            <person name="Otillar R."/>
            <person name="Lindquist E.A."/>
            <person name="Sun H."/>
            <person name="LaButti K.M."/>
            <person name="Schmutz J."/>
            <person name="Jabbour D."/>
            <person name="Luo H."/>
            <person name="Baker S.E."/>
            <person name="Pisabarro A.G."/>
            <person name="Walton J.D."/>
            <person name="Blanchette R.A."/>
            <person name="Henrissat B."/>
            <person name="Martin F."/>
            <person name="Cullen D."/>
            <person name="Hibbett D.S."/>
            <person name="Grigoriev I.V."/>
        </authorList>
    </citation>
    <scope>NUCLEOTIDE SEQUENCE [LARGE SCALE GENOMIC DNA]</scope>
    <source>
        <strain evidence="9">PC15</strain>
    </source>
</reference>
<name>A0A067NNM9_PLEO1</name>
<keyword evidence="6" id="KW-0812">Transmembrane</keyword>
<evidence type="ECO:0000256" key="3">
    <source>
        <dbReference type="ARBA" id="ARBA00022630"/>
    </source>
</evidence>
<dbReference type="SUPFAM" id="SSF51905">
    <property type="entry name" value="FAD/NAD(P)-binding domain"/>
    <property type="match status" value="1"/>
</dbReference>
<feature type="transmembrane region" description="Helical" evidence="6">
    <location>
        <begin position="6"/>
        <end position="26"/>
    </location>
</feature>
<dbReference type="STRING" id="1137138.A0A067NNM9"/>
<evidence type="ECO:0000259" key="7">
    <source>
        <dbReference type="Pfam" id="PF07992"/>
    </source>
</evidence>
<dbReference type="GO" id="GO:0003955">
    <property type="term" value="F:NAD(P)H dehydrogenase (quinone) activity"/>
    <property type="evidence" value="ECO:0007669"/>
    <property type="project" value="TreeGrafter"/>
</dbReference>
<dbReference type="PRINTS" id="PR00368">
    <property type="entry name" value="FADPNR"/>
</dbReference>
<dbReference type="InterPro" id="IPR036188">
    <property type="entry name" value="FAD/NAD-bd_sf"/>
</dbReference>
<gene>
    <name evidence="8" type="ORF">PLEOSDRAFT_1039608</name>
</gene>
<dbReference type="GO" id="GO:0019646">
    <property type="term" value="P:aerobic electron transport chain"/>
    <property type="evidence" value="ECO:0007669"/>
    <property type="project" value="TreeGrafter"/>
</dbReference>
<protein>
    <recommendedName>
        <fullName evidence="7">FAD/NAD(P)-binding domain-containing protein</fullName>
    </recommendedName>
</protein>
<dbReference type="InterPro" id="IPR051169">
    <property type="entry name" value="NADH-Q_oxidoreductase"/>
</dbReference>
<evidence type="ECO:0000256" key="4">
    <source>
        <dbReference type="ARBA" id="ARBA00022827"/>
    </source>
</evidence>
<dbReference type="EMBL" id="KL198007">
    <property type="protein sequence ID" value="KDQ29683.1"/>
    <property type="molecule type" value="Genomic_DNA"/>
</dbReference>
<keyword evidence="3" id="KW-0285">Flavoprotein</keyword>
<accession>A0A067NNM9</accession>
<evidence type="ECO:0000256" key="1">
    <source>
        <dbReference type="ARBA" id="ARBA00001974"/>
    </source>
</evidence>
<dbReference type="PRINTS" id="PR00411">
    <property type="entry name" value="PNDRDTASEI"/>
</dbReference>
<organism evidence="8 9">
    <name type="scientific">Pleurotus ostreatus (strain PC15)</name>
    <name type="common">Oyster mushroom</name>
    <dbReference type="NCBI Taxonomy" id="1137138"/>
    <lineage>
        <taxon>Eukaryota</taxon>
        <taxon>Fungi</taxon>
        <taxon>Dikarya</taxon>
        <taxon>Basidiomycota</taxon>
        <taxon>Agaricomycotina</taxon>
        <taxon>Agaricomycetes</taxon>
        <taxon>Agaricomycetidae</taxon>
        <taxon>Agaricales</taxon>
        <taxon>Pleurotineae</taxon>
        <taxon>Pleurotaceae</taxon>
        <taxon>Pleurotus</taxon>
    </lineage>
</organism>
<proteinExistence type="inferred from homology"/>
<dbReference type="InterPro" id="IPR023753">
    <property type="entry name" value="FAD/NAD-binding_dom"/>
</dbReference>
<dbReference type="Proteomes" id="UP000027073">
    <property type="component" value="Unassembled WGS sequence"/>
</dbReference>
<dbReference type="PANTHER" id="PTHR42913">
    <property type="entry name" value="APOPTOSIS-INDUCING FACTOR 1"/>
    <property type="match status" value="1"/>
</dbReference>
<feature type="domain" description="FAD/NAD(P)-binding" evidence="7">
    <location>
        <begin position="8"/>
        <end position="305"/>
    </location>
</feature>
<dbReference type="PANTHER" id="PTHR42913:SF3">
    <property type="entry name" value="64 KDA MITOCHONDRIAL NADH DEHYDROGENASE (EUROFUNG)"/>
    <property type="match status" value="1"/>
</dbReference>
<keyword evidence="4" id="KW-0274">FAD</keyword>
<comment type="cofactor">
    <cofactor evidence="1">
        <name>FAD</name>
        <dbReference type="ChEBI" id="CHEBI:57692"/>
    </cofactor>
</comment>
<keyword evidence="5" id="KW-0560">Oxidoreductase</keyword>
<evidence type="ECO:0000313" key="9">
    <source>
        <dbReference type="Proteomes" id="UP000027073"/>
    </source>
</evidence>
<dbReference type="Pfam" id="PF07992">
    <property type="entry name" value="Pyr_redox_2"/>
    <property type="match status" value="1"/>
</dbReference>
<comment type="similarity">
    <text evidence="2">Belongs to the NADH dehydrogenase family.</text>
</comment>
<dbReference type="OrthoDB" id="5376590at2759"/>
<dbReference type="InParanoid" id="A0A067NNM9"/>
<evidence type="ECO:0000256" key="6">
    <source>
        <dbReference type="SAM" id="Phobius"/>
    </source>
</evidence>
<keyword evidence="6" id="KW-0472">Membrane</keyword>
<dbReference type="Gene3D" id="3.50.50.100">
    <property type="match status" value="1"/>
</dbReference>
<evidence type="ECO:0000256" key="2">
    <source>
        <dbReference type="ARBA" id="ARBA00005272"/>
    </source>
</evidence>
<keyword evidence="6" id="KW-1133">Transmembrane helix</keyword>
<dbReference type="HOGENOM" id="CLU_021377_8_0_1"/>